<reference evidence="16 17" key="1">
    <citation type="submission" date="2007-07" db="EMBL/GenBank/DDBJ databases">
        <title>Complete sequence of chromosome of Xanthobacter autotrophicus Py2.</title>
        <authorList>
            <consortium name="US DOE Joint Genome Institute"/>
            <person name="Copeland A."/>
            <person name="Lucas S."/>
            <person name="Lapidus A."/>
            <person name="Barry K."/>
            <person name="Glavina del Rio T."/>
            <person name="Hammon N."/>
            <person name="Israni S."/>
            <person name="Dalin E."/>
            <person name="Tice H."/>
            <person name="Pitluck S."/>
            <person name="Sims D."/>
            <person name="Brettin T."/>
            <person name="Bruce D."/>
            <person name="Detter J.C."/>
            <person name="Han C."/>
            <person name="Tapia R."/>
            <person name="Brainard J."/>
            <person name="Schmutz J."/>
            <person name="Larimer F."/>
            <person name="Land M."/>
            <person name="Hauser L."/>
            <person name="Kyrpides N."/>
            <person name="Kim E."/>
            <person name="Ensigns S.A."/>
            <person name="Richardson P."/>
        </authorList>
    </citation>
    <scope>NUCLEOTIDE SEQUENCE [LARGE SCALE GENOMIC DNA]</scope>
    <source>
        <strain evidence="17">ATCC BAA-1158 / Py2</strain>
    </source>
</reference>
<evidence type="ECO:0000256" key="5">
    <source>
        <dbReference type="ARBA" id="ARBA00023002"/>
    </source>
</evidence>
<dbReference type="InterPro" id="IPR052166">
    <property type="entry name" value="Diverse_Acyl-CoA_DH"/>
</dbReference>
<comment type="function">
    <text evidence="7">Involved in the assimilation of dimethylsulphoniopropionate (DMSP), an important compound in the fixation of carbon in marine phytoplankton, by mediating the conversion of 3-(methylthio)propanoyl-CoA (MMPA-CoA) to 3-(methylthio)acryloyl-CoA (MTA-CoA).</text>
</comment>
<evidence type="ECO:0000259" key="13">
    <source>
        <dbReference type="Pfam" id="PF02770"/>
    </source>
</evidence>
<proteinExistence type="inferred from homology"/>
<evidence type="ECO:0000256" key="4">
    <source>
        <dbReference type="ARBA" id="ARBA00022827"/>
    </source>
</evidence>
<protein>
    <recommendedName>
        <fullName evidence="9">3-methylmercaptopropionyl-CoA dehydrogenase</fullName>
        <ecNumber evidence="8">1.3.99.41</ecNumber>
    </recommendedName>
</protein>
<dbReference type="SUPFAM" id="SSF56645">
    <property type="entry name" value="Acyl-CoA dehydrogenase NM domain-like"/>
    <property type="match status" value="1"/>
</dbReference>
<dbReference type="InterPro" id="IPR046373">
    <property type="entry name" value="Acyl-CoA_Oxase/DH_mid-dom_sf"/>
</dbReference>
<evidence type="ECO:0000259" key="14">
    <source>
        <dbReference type="Pfam" id="PF02771"/>
    </source>
</evidence>
<dbReference type="Gene3D" id="1.20.140.10">
    <property type="entry name" value="Butyryl-CoA Dehydrogenase, subunit A, domain 3"/>
    <property type="match status" value="1"/>
</dbReference>
<dbReference type="Pfam" id="PF02771">
    <property type="entry name" value="Acyl-CoA_dh_N"/>
    <property type="match status" value="1"/>
</dbReference>
<evidence type="ECO:0000259" key="12">
    <source>
        <dbReference type="Pfam" id="PF00441"/>
    </source>
</evidence>
<organism evidence="16 17">
    <name type="scientific">Xanthobacter autotrophicus (strain ATCC BAA-1158 / Py2)</name>
    <dbReference type="NCBI Taxonomy" id="78245"/>
    <lineage>
        <taxon>Bacteria</taxon>
        <taxon>Pseudomonadati</taxon>
        <taxon>Pseudomonadota</taxon>
        <taxon>Alphaproteobacteria</taxon>
        <taxon>Hyphomicrobiales</taxon>
        <taxon>Xanthobacteraceae</taxon>
        <taxon>Xanthobacter</taxon>
    </lineage>
</organism>
<dbReference type="PANTHER" id="PTHR42803">
    <property type="entry name" value="ACYL-COA DEHYDROGENASE"/>
    <property type="match status" value="1"/>
</dbReference>
<dbReference type="InterPro" id="IPR036250">
    <property type="entry name" value="AcylCo_DH-like_C"/>
</dbReference>
<dbReference type="KEGG" id="xau:Xaut_4445"/>
<feature type="domain" description="Acyl-CoA dehydrogenase/oxidase C-terminal" evidence="12">
    <location>
        <begin position="312"/>
        <end position="480"/>
    </location>
</feature>
<evidence type="ECO:0000256" key="2">
    <source>
        <dbReference type="ARBA" id="ARBA00009347"/>
    </source>
</evidence>
<keyword evidence="17" id="KW-1185">Reference proteome</keyword>
<dbReference type="InterPro" id="IPR037069">
    <property type="entry name" value="AcylCoA_DH/ox_N_sf"/>
</dbReference>
<comment type="catalytic activity">
    <reaction evidence="6">
        <text>3-(methylsulfanyl)propanoyl-CoA + oxidized [electron-transfer flavoprotein] + H(+) = 3-(methylsulfanyl)acryloyl-CoA + reduced [electron-transfer flavoprotein]</text>
        <dbReference type="Rhea" id="RHEA:52612"/>
        <dbReference type="Rhea" id="RHEA-COMP:10685"/>
        <dbReference type="Rhea" id="RHEA-COMP:10686"/>
        <dbReference type="ChEBI" id="CHEBI:15378"/>
        <dbReference type="ChEBI" id="CHEBI:57692"/>
        <dbReference type="ChEBI" id="CHEBI:58307"/>
        <dbReference type="ChEBI" id="CHEBI:82815"/>
        <dbReference type="ChEBI" id="CHEBI:84994"/>
        <dbReference type="EC" id="1.3.99.41"/>
    </reaction>
    <physiologicalReaction direction="left-to-right" evidence="6">
        <dbReference type="Rhea" id="RHEA:52613"/>
    </physiologicalReaction>
</comment>
<dbReference type="STRING" id="78245.Xaut_4445"/>
<dbReference type="Pfam" id="PF02770">
    <property type="entry name" value="Acyl-CoA_dh_M"/>
    <property type="match status" value="1"/>
</dbReference>
<comment type="cofactor">
    <cofactor evidence="1 10">
        <name>FAD</name>
        <dbReference type="ChEBI" id="CHEBI:57692"/>
    </cofactor>
</comment>
<evidence type="ECO:0000313" key="16">
    <source>
        <dbReference type="EMBL" id="ABS69666.1"/>
    </source>
</evidence>
<feature type="region of interest" description="Disordered" evidence="11">
    <location>
        <begin position="1"/>
        <end position="30"/>
    </location>
</feature>
<feature type="domain" description="Acyl-CoA dehydrogenase/oxidase N-terminal" evidence="14">
    <location>
        <begin position="70"/>
        <end position="186"/>
    </location>
</feature>
<dbReference type="InterPro" id="IPR009075">
    <property type="entry name" value="AcylCo_DH/oxidase_C"/>
</dbReference>
<dbReference type="Proteomes" id="UP000002417">
    <property type="component" value="Chromosome"/>
</dbReference>
<dbReference type="GO" id="GO:0050660">
    <property type="term" value="F:flavin adenine dinucleotide binding"/>
    <property type="evidence" value="ECO:0007669"/>
    <property type="project" value="InterPro"/>
</dbReference>
<comment type="similarity">
    <text evidence="2 10">Belongs to the acyl-CoA dehydrogenase family.</text>
</comment>
<dbReference type="SUPFAM" id="SSF47203">
    <property type="entry name" value="Acyl-CoA dehydrogenase C-terminal domain-like"/>
    <property type="match status" value="1"/>
</dbReference>
<evidence type="ECO:0000256" key="11">
    <source>
        <dbReference type="SAM" id="MobiDB-lite"/>
    </source>
</evidence>
<dbReference type="GO" id="GO:0016627">
    <property type="term" value="F:oxidoreductase activity, acting on the CH-CH group of donors"/>
    <property type="evidence" value="ECO:0007669"/>
    <property type="project" value="InterPro"/>
</dbReference>
<evidence type="ECO:0000259" key="15">
    <source>
        <dbReference type="Pfam" id="PF12806"/>
    </source>
</evidence>
<keyword evidence="5 10" id="KW-0560">Oxidoreductase</keyword>
<dbReference type="PhylomeDB" id="A7INS2"/>
<evidence type="ECO:0000256" key="10">
    <source>
        <dbReference type="RuleBase" id="RU362125"/>
    </source>
</evidence>
<keyword evidence="3 10" id="KW-0285">Flavoprotein</keyword>
<dbReference type="PANTHER" id="PTHR42803:SF1">
    <property type="entry name" value="BROAD-SPECIFICITY LINEAR ACYL-COA DEHYDROGENASE FADE5"/>
    <property type="match status" value="1"/>
</dbReference>
<evidence type="ECO:0000256" key="6">
    <source>
        <dbReference type="ARBA" id="ARBA00051388"/>
    </source>
</evidence>
<dbReference type="EC" id="1.3.99.41" evidence="8"/>
<evidence type="ECO:0000256" key="7">
    <source>
        <dbReference type="ARBA" id="ARBA00058683"/>
    </source>
</evidence>
<dbReference type="AlphaFoldDB" id="A7INS2"/>
<evidence type="ECO:0000256" key="9">
    <source>
        <dbReference type="ARBA" id="ARBA00069043"/>
    </source>
</evidence>
<dbReference type="eggNOG" id="COG1960">
    <property type="taxonomic scope" value="Bacteria"/>
</dbReference>
<keyword evidence="4 10" id="KW-0274">FAD</keyword>
<dbReference type="Gene3D" id="2.40.110.10">
    <property type="entry name" value="Butyryl-CoA Dehydrogenase, subunit A, domain 2"/>
    <property type="match status" value="1"/>
</dbReference>
<dbReference type="FunFam" id="2.40.110.10:FF:000031">
    <property type="entry name" value="Acyl-CoA dehydrogenase, putative"/>
    <property type="match status" value="1"/>
</dbReference>
<evidence type="ECO:0000256" key="8">
    <source>
        <dbReference type="ARBA" id="ARBA00066694"/>
    </source>
</evidence>
<dbReference type="InterPro" id="IPR006091">
    <property type="entry name" value="Acyl-CoA_Oxase/DH_mid-dom"/>
</dbReference>
<dbReference type="Pfam" id="PF12806">
    <property type="entry name" value="Acyl-CoA_dh_C"/>
    <property type="match status" value="1"/>
</dbReference>
<dbReference type="Pfam" id="PF00441">
    <property type="entry name" value="Acyl-CoA_dh_1"/>
    <property type="match status" value="1"/>
</dbReference>
<dbReference type="Gene3D" id="1.10.540.10">
    <property type="entry name" value="Acyl-CoA dehydrogenase/oxidase, N-terminal domain"/>
    <property type="match status" value="1"/>
</dbReference>
<feature type="domain" description="Acyl-CoA oxidase/dehydrogenase middle" evidence="13">
    <location>
        <begin position="191"/>
        <end position="301"/>
    </location>
</feature>
<dbReference type="EMBL" id="CP000781">
    <property type="protein sequence ID" value="ABS69666.1"/>
    <property type="molecule type" value="Genomic_DNA"/>
</dbReference>
<gene>
    <name evidence="16" type="ordered locus">Xaut_4445</name>
</gene>
<evidence type="ECO:0000256" key="1">
    <source>
        <dbReference type="ARBA" id="ARBA00001974"/>
    </source>
</evidence>
<dbReference type="HOGENOM" id="CLU_018204_12_2_5"/>
<evidence type="ECO:0000313" key="17">
    <source>
        <dbReference type="Proteomes" id="UP000002417"/>
    </source>
</evidence>
<accession>A7INS2</accession>
<name>A7INS2_XANP2</name>
<evidence type="ECO:0000256" key="3">
    <source>
        <dbReference type="ARBA" id="ARBA00022630"/>
    </source>
</evidence>
<dbReference type="InterPro" id="IPR013786">
    <property type="entry name" value="AcylCoA_DH/ox_N"/>
</dbReference>
<feature type="domain" description="Acetyl-CoA dehydrogenase-like C-terminal" evidence="15">
    <location>
        <begin position="504"/>
        <end position="622"/>
    </location>
</feature>
<dbReference type="InterPro" id="IPR025878">
    <property type="entry name" value="Acyl-CoA_dh-like_C_dom"/>
</dbReference>
<dbReference type="InterPro" id="IPR009100">
    <property type="entry name" value="AcylCoA_DH/oxidase_NM_dom_sf"/>
</dbReference>
<sequence length="626" mass="67946">MTAVRSGPPPLPVARLASEKAGTRDTGANAMQVYTPPLRDMRFVLHELHGSAELSTLKGLEEVTPDLIDAVLEEAGKFVTEVLAPLNQSGDLEGCTYENGVVRTPKGFKEAYKAFCEGGWNGIACDPQYGGQGLPASLNKLVEEMLCSGNLAFGICPGLTHGAYEALKNHASHELKDRFLPKMVDGVWSGSMCLTEPHCGTDLGLVRTKAEPQGDGSYKVTGNKIFISAGEHDMAENIIHLVLARLPDAPKGIKGISLFLVPKFLPREDGSVGPRNGVTCTGIEHKMGIHGSSTCQMSFDEATGWLVGEPHKGMRAMFSMMNSERLSVGTQGLGLGEAAYQAAVAYAKERLQGRSLSGAKHPDKPADPIIVHPDVRRTLMTMRAYNEGCRALAGWVARALDLMEHAEDAQERQRAEDFTALMTPIVKALFTDLGFEATSMGMQVYGGHGYIRDHGMEQYVRDARIAMIYEGTNGVQALDLVGRKLPAHMGRYLRSFFHPVLNYMDAKLDDENLGPLITPLSKAFGALQLATAHIAEKGLKDPEEAGAAATQYLRLFGMVALGYMWVRMAEVAFEKRVSNPDDAAFYEAKIATARFFMEKLLPDVAALWGSIKAGKASMMALDEAMF</sequence>